<accession>T0ZWJ3</accession>
<dbReference type="Gene3D" id="3.40.50.1010">
    <property type="entry name" value="5'-nuclease"/>
    <property type="match status" value="1"/>
</dbReference>
<dbReference type="EMBL" id="AUZZ01005618">
    <property type="protein sequence ID" value="EQD48923.1"/>
    <property type="molecule type" value="Genomic_DNA"/>
</dbReference>
<dbReference type="Pfam" id="PF01936">
    <property type="entry name" value="NYN"/>
    <property type="match status" value="1"/>
</dbReference>
<sequence>MDRYAILVDAGYFFAAGAQAVTNNSSTKRRDISVTNPTELLAALARQAEQQTSIRHALRVYWYDALSGPRLSIDQSSLADQPGVKLRLGSLNSTGEQKGVDSLVVTDLIELARNRAITDAVVVSGDEDLRIAFQIAQSYGVRVHLLAVGDYRHNVSPALRMEADSVDVLDATWLASRLTITSPKAPAPIAVPDPVTPIGTDSAMDPVNAIARQVAVELLATAHEGARTLLQQHLLNNTSVPPEFDRRLIAITAAKLGRQLTGDENRRIRGIFVGYVRSIKS</sequence>
<organism evidence="2">
    <name type="scientific">mine drainage metagenome</name>
    <dbReference type="NCBI Taxonomy" id="410659"/>
    <lineage>
        <taxon>unclassified sequences</taxon>
        <taxon>metagenomes</taxon>
        <taxon>ecological metagenomes</taxon>
    </lineage>
</organism>
<feature type="domain" description="NYN" evidence="1">
    <location>
        <begin position="6"/>
        <end position="165"/>
    </location>
</feature>
<dbReference type="GO" id="GO:0004540">
    <property type="term" value="F:RNA nuclease activity"/>
    <property type="evidence" value="ECO:0007669"/>
    <property type="project" value="InterPro"/>
</dbReference>
<evidence type="ECO:0000313" key="2">
    <source>
        <dbReference type="EMBL" id="EQD48923.1"/>
    </source>
</evidence>
<gene>
    <name evidence="2" type="ORF">B2A_07814</name>
</gene>
<dbReference type="InterPro" id="IPR021139">
    <property type="entry name" value="NYN"/>
</dbReference>
<reference evidence="2" key="1">
    <citation type="submission" date="2013-08" db="EMBL/GenBank/DDBJ databases">
        <authorList>
            <person name="Mendez C."/>
            <person name="Richter M."/>
            <person name="Ferrer M."/>
            <person name="Sanchez J."/>
        </authorList>
    </citation>
    <scope>NUCLEOTIDE SEQUENCE</scope>
</reference>
<reference evidence="2" key="2">
    <citation type="journal article" date="2014" name="ISME J.">
        <title>Microbial stratification in low pH oxic and suboxic macroscopic growths along an acid mine drainage.</title>
        <authorList>
            <person name="Mendez-Garcia C."/>
            <person name="Mesa V."/>
            <person name="Sprenger R.R."/>
            <person name="Richter M."/>
            <person name="Diez M.S."/>
            <person name="Solano J."/>
            <person name="Bargiela R."/>
            <person name="Golyshina O.V."/>
            <person name="Manteca A."/>
            <person name="Ramos J.L."/>
            <person name="Gallego J.R."/>
            <person name="Llorente I."/>
            <person name="Martins Dos Santos V.A."/>
            <person name="Jensen O.N."/>
            <person name="Pelaez A.I."/>
            <person name="Sanchez J."/>
            <person name="Ferrer M."/>
        </authorList>
    </citation>
    <scope>NUCLEOTIDE SEQUENCE</scope>
</reference>
<proteinExistence type="predicted"/>
<evidence type="ECO:0000259" key="1">
    <source>
        <dbReference type="Pfam" id="PF01936"/>
    </source>
</evidence>
<dbReference type="AlphaFoldDB" id="T0ZWJ3"/>
<comment type="caution">
    <text evidence="2">The sequence shown here is derived from an EMBL/GenBank/DDBJ whole genome shotgun (WGS) entry which is preliminary data.</text>
</comment>
<name>T0ZWJ3_9ZZZZ</name>
<protein>
    <submittedName>
        <fullName evidence="2">Protein containing DUF88</fullName>
    </submittedName>
</protein>